<evidence type="ECO:0000256" key="1">
    <source>
        <dbReference type="SAM" id="Phobius"/>
    </source>
</evidence>
<evidence type="ECO:0000313" key="2">
    <source>
        <dbReference type="EMBL" id="OQE23716.1"/>
    </source>
</evidence>
<dbReference type="EMBL" id="MLKD01000008">
    <property type="protein sequence ID" value="OQE23716.1"/>
    <property type="molecule type" value="Genomic_DNA"/>
</dbReference>
<dbReference type="PANTHER" id="PTHR36978:SF3">
    <property type="entry name" value="P-LOOP CONTAINING NUCLEOSIDE TRIPHOSPHATE HYDROLASE PROTEIN"/>
    <property type="match status" value="1"/>
</dbReference>
<dbReference type="Pfam" id="PF17784">
    <property type="entry name" value="Sulfotransfer_4"/>
    <property type="match status" value="1"/>
</dbReference>
<dbReference type="InterPro" id="IPR040632">
    <property type="entry name" value="Sulfotransfer_4"/>
</dbReference>
<reference evidence="3" key="1">
    <citation type="journal article" date="2017" name="Nat. Microbiol.">
        <title>Global analysis of biosynthetic gene clusters reveals vast potential of secondary metabolite production in Penicillium species.</title>
        <authorList>
            <person name="Nielsen J.C."/>
            <person name="Grijseels S."/>
            <person name="Prigent S."/>
            <person name="Ji B."/>
            <person name="Dainat J."/>
            <person name="Nielsen K.F."/>
            <person name="Frisvad J.C."/>
            <person name="Workman M."/>
            <person name="Nielsen J."/>
        </authorList>
    </citation>
    <scope>NUCLEOTIDE SEQUENCE [LARGE SCALE GENOMIC DNA]</scope>
    <source>
        <strain evidence="3">IBT 24891</strain>
    </source>
</reference>
<accession>A0A1V6TC31</accession>
<name>A0A1V6TC31_9EURO</name>
<dbReference type="AlphaFoldDB" id="A0A1V6TC31"/>
<comment type="caution">
    <text evidence="2">The sequence shown here is derived from an EMBL/GenBank/DDBJ whole genome shotgun (WGS) entry which is preliminary data.</text>
</comment>
<evidence type="ECO:0000313" key="3">
    <source>
        <dbReference type="Proteomes" id="UP000191285"/>
    </source>
</evidence>
<keyword evidence="1" id="KW-1133">Transmembrane helix</keyword>
<sequence>MGQKASLPEPGTQFQVIGAGLPRTGTASLTKALEILLEGPIWHGGTQTTLGPPAQIKAWGRILRHWLARTEPDRSTALKLMEHELDGYAAITDCPGGQLVPELMELYPNAKVICTVRDPVKWEKSLDQVRGITLMWFIQGILLPLPGMRHFISYCTLLRDQWVRIYGEDIPTRQTYFRHISWLKEVVPEDRLVFFDVRDGWEPLCKALGKEIPKDRPFPHVNDGDAIGEVAKFHIRRGLTRWAIILALTTAVVTYVVRR</sequence>
<dbReference type="Gene3D" id="3.40.50.300">
    <property type="entry name" value="P-loop containing nucleotide triphosphate hydrolases"/>
    <property type="match status" value="1"/>
</dbReference>
<gene>
    <name evidence="2" type="ORF">PENSTE_c008G08136</name>
</gene>
<feature type="transmembrane region" description="Helical" evidence="1">
    <location>
        <begin position="239"/>
        <end position="257"/>
    </location>
</feature>
<keyword evidence="1" id="KW-0472">Membrane</keyword>
<dbReference type="OrthoDB" id="408152at2759"/>
<evidence type="ECO:0008006" key="4">
    <source>
        <dbReference type="Google" id="ProtNLM"/>
    </source>
</evidence>
<protein>
    <recommendedName>
        <fullName evidence="4">NAD dependent epimerase/dehydratase</fullName>
    </recommendedName>
</protein>
<dbReference type="InterPro" id="IPR027417">
    <property type="entry name" value="P-loop_NTPase"/>
</dbReference>
<dbReference type="SUPFAM" id="SSF52540">
    <property type="entry name" value="P-loop containing nucleoside triphosphate hydrolases"/>
    <property type="match status" value="1"/>
</dbReference>
<dbReference type="STRING" id="303698.A0A1V6TC31"/>
<keyword evidence="1" id="KW-0812">Transmembrane</keyword>
<proteinExistence type="predicted"/>
<dbReference type="PANTHER" id="PTHR36978">
    <property type="entry name" value="P-LOOP CONTAINING NUCLEOTIDE TRIPHOSPHATE HYDROLASE"/>
    <property type="match status" value="1"/>
</dbReference>
<dbReference type="Proteomes" id="UP000191285">
    <property type="component" value="Unassembled WGS sequence"/>
</dbReference>
<organism evidence="2 3">
    <name type="scientific">Penicillium steckii</name>
    <dbReference type="NCBI Taxonomy" id="303698"/>
    <lineage>
        <taxon>Eukaryota</taxon>
        <taxon>Fungi</taxon>
        <taxon>Dikarya</taxon>
        <taxon>Ascomycota</taxon>
        <taxon>Pezizomycotina</taxon>
        <taxon>Eurotiomycetes</taxon>
        <taxon>Eurotiomycetidae</taxon>
        <taxon>Eurotiales</taxon>
        <taxon>Aspergillaceae</taxon>
        <taxon>Penicillium</taxon>
    </lineage>
</organism>
<keyword evidence="3" id="KW-1185">Reference proteome</keyword>